<sequence>MTSITHVIFDVDGLIVDTERCYTETISEICQRYGKTFTWEIKAKQMGQKEAVSAKIAIDELGLPLTVDEYLTEVRAKLEEKLPHAQLLPGAEKLIRHLHKQKIPIAVATGSDKWGFAKKTAPHAELFSLFHHAVCASDDPDVKHGKPEPDCFLVCAERFPDQPKADKVLVLEDAPNGVEAGIKAGMHVVWVPDPRADQSGLSGKVDQILESLEQFVPEKFGLPPYSS</sequence>
<dbReference type="Gene3D" id="1.10.150.240">
    <property type="entry name" value="Putative phosphatase, domain 2"/>
    <property type="match status" value="1"/>
</dbReference>
<keyword evidence="5" id="KW-0460">Magnesium</keyword>
<evidence type="ECO:0000256" key="8">
    <source>
        <dbReference type="ARBA" id="ARBA00083904"/>
    </source>
</evidence>
<dbReference type="AlphaFoldDB" id="A0A3S1B6C7"/>
<dbReference type="Proteomes" id="UP000271974">
    <property type="component" value="Unassembled WGS sequence"/>
</dbReference>
<dbReference type="SFLD" id="SFLDG01135">
    <property type="entry name" value="C1.5.6:_HAD__Beta-PGM__Phospha"/>
    <property type="match status" value="1"/>
</dbReference>
<keyword evidence="10" id="KW-1185">Reference proteome</keyword>
<dbReference type="SFLD" id="SFLDS00003">
    <property type="entry name" value="Haloacid_Dehalogenase"/>
    <property type="match status" value="1"/>
</dbReference>
<accession>A0A3S1B6C7</accession>
<dbReference type="InterPro" id="IPR036412">
    <property type="entry name" value="HAD-like_sf"/>
</dbReference>
<dbReference type="InterPro" id="IPR023198">
    <property type="entry name" value="PGP-like_dom2"/>
</dbReference>
<dbReference type="EMBL" id="RQTK01000970">
    <property type="protein sequence ID" value="RUS73163.1"/>
    <property type="molecule type" value="Genomic_DNA"/>
</dbReference>
<evidence type="ECO:0000256" key="3">
    <source>
        <dbReference type="ARBA" id="ARBA00022723"/>
    </source>
</evidence>
<gene>
    <name evidence="9" type="ORF">EGW08_019072</name>
</gene>
<dbReference type="InterPro" id="IPR006439">
    <property type="entry name" value="HAD-SF_hydro_IA"/>
</dbReference>
<keyword evidence="3" id="KW-0479">Metal-binding</keyword>
<dbReference type="Pfam" id="PF00702">
    <property type="entry name" value="Hydrolase"/>
    <property type="match status" value="1"/>
</dbReference>
<name>A0A3S1B6C7_ELYCH</name>
<dbReference type="FunFam" id="3.40.50.1000:FF:000055">
    <property type="entry name" value="Haloacid dehalogenase-like hydrolase family protein"/>
    <property type="match status" value="1"/>
</dbReference>
<dbReference type="OrthoDB" id="40579at2759"/>
<dbReference type="SUPFAM" id="SSF56784">
    <property type="entry name" value="HAD-like"/>
    <property type="match status" value="1"/>
</dbReference>
<evidence type="ECO:0000313" key="10">
    <source>
        <dbReference type="Proteomes" id="UP000271974"/>
    </source>
</evidence>
<evidence type="ECO:0000256" key="5">
    <source>
        <dbReference type="ARBA" id="ARBA00022842"/>
    </source>
</evidence>
<protein>
    <recommendedName>
        <fullName evidence="7">pseudouridine 5'-phosphatase</fullName>
        <ecNumber evidence="7">3.1.3.96</ecNumber>
    </recommendedName>
    <alternativeName>
        <fullName evidence="8">Pseudouridine-5'-monophosphatase</fullName>
    </alternativeName>
</protein>
<reference evidence="9 10" key="1">
    <citation type="submission" date="2019-01" db="EMBL/GenBank/DDBJ databases">
        <title>A draft genome assembly of the solar-powered sea slug Elysia chlorotica.</title>
        <authorList>
            <person name="Cai H."/>
            <person name="Li Q."/>
            <person name="Fang X."/>
            <person name="Li J."/>
            <person name="Curtis N.E."/>
            <person name="Altenburger A."/>
            <person name="Shibata T."/>
            <person name="Feng M."/>
            <person name="Maeda T."/>
            <person name="Schwartz J.A."/>
            <person name="Shigenobu S."/>
            <person name="Lundholm N."/>
            <person name="Nishiyama T."/>
            <person name="Yang H."/>
            <person name="Hasebe M."/>
            <person name="Li S."/>
            <person name="Pierce S.K."/>
            <person name="Wang J."/>
        </authorList>
    </citation>
    <scope>NUCLEOTIDE SEQUENCE [LARGE SCALE GENOMIC DNA]</scope>
    <source>
        <strain evidence="9">EC2010</strain>
        <tissue evidence="9">Whole organism of an adult</tissue>
    </source>
</reference>
<keyword evidence="4" id="KW-0378">Hydrolase</keyword>
<dbReference type="NCBIfam" id="TIGR01509">
    <property type="entry name" value="HAD-SF-IA-v3"/>
    <property type="match status" value="1"/>
</dbReference>
<evidence type="ECO:0000256" key="7">
    <source>
        <dbReference type="ARBA" id="ARBA00066578"/>
    </source>
</evidence>
<dbReference type="PANTHER" id="PTHR18901:SF38">
    <property type="entry name" value="PSEUDOURIDINE-5'-PHOSPHATASE"/>
    <property type="match status" value="1"/>
</dbReference>
<dbReference type="Gene3D" id="3.40.50.1000">
    <property type="entry name" value="HAD superfamily/HAD-like"/>
    <property type="match status" value="1"/>
</dbReference>
<comment type="similarity">
    <text evidence="2">Belongs to the HAD-like hydrolase superfamily. CbbY/CbbZ/Gph/YieH family.</text>
</comment>
<dbReference type="EC" id="3.1.3.96" evidence="7"/>
<comment type="cofactor">
    <cofactor evidence="1">
        <name>Mg(2+)</name>
        <dbReference type="ChEBI" id="CHEBI:18420"/>
    </cofactor>
</comment>
<dbReference type="FunFam" id="1.10.150.240:FF:000001">
    <property type="entry name" value="Haloacid dehalogenase-like hydrolase domain"/>
    <property type="match status" value="1"/>
</dbReference>
<dbReference type="GO" id="GO:1990738">
    <property type="term" value="F:pseudouridine 5'-phosphatase activity"/>
    <property type="evidence" value="ECO:0007669"/>
    <property type="project" value="UniProtKB-EC"/>
</dbReference>
<proteinExistence type="inferred from homology"/>
<dbReference type="STRING" id="188477.A0A3S1B6C7"/>
<evidence type="ECO:0000313" key="9">
    <source>
        <dbReference type="EMBL" id="RUS73163.1"/>
    </source>
</evidence>
<evidence type="ECO:0000256" key="6">
    <source>
        <dbReference type="ARBA" id="ARBA00052504"/>
    </source>
</evidence>
<evidence type="ECO:0000256" key="1">
    <source>
        <dbReference type="ARBA" id="ARBA00001946"/>
    </source>
</evidence>
<comment type="catalytic activity">
    <reaction evidence="6">
        <text>psi-UMP + H2O = pseudouridine + phosphate</text>
        <dbReference type="Rhea" id="RHEA:10944"/>
        <dbReference type="ChEBI" id="CHEBI:15377"/>
        <dbReference type="ChEBI" id="CHEBI:17802"/>
        <dbReference type="ChEBI" id="CHEBI:43474"/>
        <dbReference type="ChEBI" id="CHEBI:58380"/>
        <dbReference type="EC" id="3.1.3.96"/>
    </reaction>
</comment>
<evidence type="ECO:0000256" key="2">
    <source>
        <dbReference type="ARBA" id="ARBA00006171"/>
    </source>
</evidence>
<comment type="caution">
    <text evidence="9">The sequence shown here is derived from an EMBL/GenBank/DDBJ whole genome shotgun (WGS) entry which is preliminary data.</text>
</comment>
<dbReference type="InterPro" id="IPR023214">
    <property type="entry name" value="HAD_sf"/>
</dbReference>
<dbReference type="SFLD" id="SFLDG01129">
    <property type="entry name" value="C1.5:_HAD__Beta-PGM__Phosphata"/>
    <property type="match status" value="1"/>
</dbReference>
<dbReference type="PANTHER" id="PTHR18901">
    <property type="entry name" value="2-DEOXYGLUCOSE-6-PHOSPHATE PHOSPHATASE 2"/>
    <property type="match status" value="1"/>
</dbReference>
<evidence type="ECO:0000256" key="4">
    <source>
        <dbReference type="ARBA" id="ARBA00022801"/>
    </source>
</evidence>
<dbReference type="GO" id="GO:0046872">
    <property type="term" value="F:metal ion binding"/>
    <property type="evidence" value="ECO:0007669"/>
    <property type="project" value="UniProtKB-KW"/>
</dbReference>
<organism evidence="9 10">
    <name type="scientific">Elysia chlorotica</name>
    <name type="common">Eastern emerald elysia</name>
    <name type="synonym">Sea slug</name>
    <dbReference type="NCBI Taxonomy" id="188477"/>
    <lineage>
        <taxon>Eukaryota</taxon>
        <taxon>Metazoa</taxon>
        <taxon>Spiralia</taxon>
        <taxon>Lophotrochozoa</taxon>
        <taxon>Mollusca</taxon>
        <taxon>Gastropoda</taxon>
        <taxon>Heterobranchia</taxon>
        <taxon>Euthyneura</taxon>
        <taxon>Panpulmonata</taxon>
        <taxon>Sacoglossa</taxon>
        <taxon>Placobranchoidea</taxon>
        <taxon>Plakobranchidae</taxon>
        <taxon>Elysia</taxon>
    </lineage>
</organism>